<keyword evidence="2" id="KW-1185">Reference proteome</keyword>
<dbReference type="EMBL" id="ML213595">
    <property type="protein sequence ID" value="TFK41325.1"/>
    <property type="molecule type" value="Genomic_DNA"/>
</dbReference>
<gene>
    <name evidence="1" type="ORF">BDQ12DRAFT_679268</name>
</gene>
<sequence length="168" mass="19311">MPHSFFPPRQNYFRYGRVIFLRQVLFSSNHLSTLLLLINVAQVSDHEALRTGLSMSSIVEGNDRHRSIKFRLERRIYLNGSRSPSRCVHFNFAQGVVPSLKTCAMPTLLRHTVVIRLGQTSSLRCIRSIVGRFLQMLPSMLASCHSRIPAISQHWCSIGFWTIRTCMH</sequence>
<protein>
    <submittedName>
        <fullName evidence="1">Uncharacterized protein</fullName>
    </submittedName>
</protein>
<organism evidence="1 2">
    <name type="scientific">Crucibulum laeve</name>
    <dbReference type="NCBI Taxonomy" id="68775"/>
    <lineage>
        <taxon>Eukaryota</taxon>
        <taxon>Fungi</taxon>
        <taxon>Dikarya</taxon>
        <taxon>Basidiomycota</taxon>
        <taxon>Agaricomycotina</taxon>
        <taxon>Agaricomycetes</taxon>
        <taxon>Agaricomycetidae</taxon>
        <taxon>Agaricales</taxon>
        <taxon>Agaricineae</taxon>
        <taxon>Nidulariaceae</taxon>
        <taxon>Crucibulum</taxon>
    </lineage>
</organism>
<evidence type="ECO:0000313" key="1">
    <source>
        <dbReference type="EMBL" id="TFK41325.1"/>
    </source>
</evidence>
<dbReference type="AlphaFoldDB" id="A0A5C3M9F7"/>
<reference evidence="1 2" key="1">
    <citation type="journal article" date="2019" name="Nat. Ecol. Evol.">
        <title>Megaphylogeny resolves global patterns of mushroom evolution.</title>
        <authorList>
            <person name="Varga T."/>
            <person name="Krizsan K."/>
            <person name="Foldi C."/>
            <person name="Dima B."/>
            <person name="Sanchez-Garcia M."/>
            <person name="Sanchez-Ramirez S."/>
            <person name="Szollosi G.J."/>
            <person name="Szarkandi J.G."/>
            <person name="Papp V."/>
            <person name="Albert L."/>
            <person name="Andreopoulos W."/>
            <person name="Angelini C."/>
            <person name="Antonin V."/>
            <person name="Barry K.W."/>
            <person name="Bougher N.L."/>
            <person name="Buchanan P."/>
            <person name="Buyck B."/>
            <person name="Bense V."/>
            <person name="Catcheside P."/>
            <person name="Chovatia M."/>
            <person name="Cooper J."/>
            <person name="Damon W."/>
            <person name="Desjardin D."/>
            <person name="Finy P."/>
            <person name="Geml J."/>
            <person name="Haridas S."/>
            <person name="Hughes K."/>
            <person name="Justo A."/>
            <person name="Karasinski D."/>
            <person name="Kautmanova I."/>
            <person name="Kiss B."/>
            <person name="Kocsube S."/>
            <person name="Kotiranta H."/>
            <person name="LaButti K.M."/>
            <person name="Lechner B.E."/>
            <person name="Liimatainen K."/>
            <person name="Lipzen A."/>
            <person name="Lukacs Z."/>
            <person name="Mihaltcheva S."/>
            <person name="Morgado L.N."/>
            <person name="Niskanen T."/>
            <person name="Noordeloos M.E."/>
            <person name="Ohm R.A."/>
            <person name="Ortiz-Santana B."/>
            <person name="Ovrebo C."/>
            <person name="Racz N."/>
            <person name="Riley R."/>
            <person name="Savchenko A."/>
            <person name="Shiryaev A."/>
            <person name="Soop K."/>
            <person name="Spirin V."/>
            <person name="Szebenyi C."/>
            <person name="Tomsovsky M."/>
            <person name="Tulloss R.E."/>
            <person name="Uehling J."/>
            <person name="Grigoriev I.V."/>
            <person name="Vagvolgyi C."/>
            <person name="Papp T."/>
            <person name="Martin F.M."/>
            <person name="Miettinen O."/>
            <person name="Hibbett D.S."/>
            <person name="Nagy L.G."/>
        </authorList>
    </citation>
    <scope>NUCLEOTIDE SEQUENCE [LARGE SCALE GENOMIC DNA]</scope>
    <source>
        <strain evidence="1 2">CBS 166.37</strain>
    </source>
</reference>
<name>A0A5C3M9F7_9AGAR</name>
<dbReference type="Proteomes" id="UP000308652">
    <property type="component" value="Unassembled WGS sequence"/>
</dbReference>
<accession>A0A5C3M9F7</accession>
<evidence type="ECO:0000313" key="2">
    <source>
        <dbReference type="Proteomes" id="UP000308652"/>
    </source>
</evidence>
<proteinExistence type="predicted"/>